<organism evidence="5 6">
    <name type="scientific">Pelatocladus maniniholoensis HA4357-MV3</name>
    <dbReference type="NCBI Taxonomy" id="1117104"/>
    <lineage>
        <taxon>Bacteria</taxon>
        <taxon>Bacillati</taxon>
        <taxon>Cyanobacteriota</taxon>
        <taxon>Cyanophyceae</taxon>
        <taxon>Nostocales</taxon>
        <taxon>Nostocaceae</taxon>
        <taxon>Pelatocladus</taxon>
    </lineage>
</organism>
<keyword evidence="3" id="KW-0325">Glycoprotein</keyword>
<evidence type="ECO:0000256" key="3">
    <source>
        <dbReference type="ARBA" id="ARBA00023180"/>
    </source>
</evidence>
<comment type="caution">
    <text evidence="5">The sequence shown here is derived from an EMBL/GenBank/DDBJ whole genome shotgun (WGS) entry which is preliminary data.</text>
</comment>
<reference evidence="5" key="1">
    <citation type="submission" date="2021-05" db="EMBL/GenBank/DDBJ databases">
        <authorList>
            <person name="Pietrasiak N."/>
            <person name="Ward R."/>
            <person name="Stajich J.E."/>
            <person name="Kurbessoian T."/>
        </authorList>
    </citation>
    <scope>NUCLEOTIDE SEQUENCE</scope>
    <source>
        <strain evidence="5">HA4357-MV3</strain>
    </source>
</reference>
<dbReference type="AlphaFoldDB" id="A0A9E3H9T7"/>
<keyword evidence="1" id="KW-0328">Glycosyltransferase</keyword>
<keyword evidence="2" id="KW-0808">Transferase</keyword>
<dbReference type="InterPro" id="IPR007657">
    <property type="entry name" value="Glycosyltransferase_61"/>
</dbReference>
<gene>
    <name evidence="5" type="ORF">KME28_18550</name>
</gene>
<reference evidence="5" key="2">
    <citation type="journal article" date="2022" name="Microbiol. Resour. Announc.">
        <title>Metagenome Sequencing to Explore Phylogenomics of Terrestrial Cyanobacteria.</title>
        <authorList>
            <person name="Ward R.D."/>
            <person name="Stajich J.E."/>
            <person name="Johansen J.R."/>
            <person name="Huntemann M."/>
            <person name="Clum A."/>
            <person name="Foster B."/>
            <person name="Foster B."/>
            <person name="Roux S."/>
            <person name="Palaniappan K."/>
            <person name="Varghese N."/>
            <person name="Mukherjee S."/>
            <person name="Reddy T.B.K."/>
            <person name="Daum C."/>
            <person name="Copeland A."/>
            <person name="Chen I.A."/>
            <person name="Ivanova N.N."/>
            <person name="Kyrpides N.C."/>
            <person name="Shapiro N."/>
            <person name="Eloe-Fadrosh E.A."/>
            <person name="Pietrasiak N."/>
        </authorList>
    </citation>
    <scope>NUCLEOTIDE SEQUENCE</scope>
    <source>
        <strain evidence="5">HA4357-MV3</strain>
    </source>
</reference>
<dbReference type="PANTHER" id="PTHR20961">
    <property type="entry name" value="GLYCOSYLTRANSFERASE"/>
    <property type="match status" value="1"/>
</dbReference>
<dbReference type="Proteomes" id="UP000813215">
    <property type="component" value="Unassembled WGS sequence"/>
</dbReference>
<name>A0A9E3H9T7_9NOST</name>
<dbReference type="GO" id="GO:0016757">
    <property type="term" value="F:glycosyltransferase activity"/>
    <property type="evidence" value="ECO:0007669"/>
    <property type="project" value="UniProtKB-KW"/>
</dbReference>
<evidence type="ECO:0000259" key="4">
    <source>
        <dbReference type="Pfam" id="PF04577"/>
    </source>
</evidence>
<proteinExistence type="predicted"/>
<evidence type="ECO:0000256" key="2">
    <source>
        <dbReference type="ARBA" id="ARBA00022679"/>
    </source>
</evidence>
<evidence type="ECO:0000256" key="1">
    <source>
        <dbReference type="ARBA" id="ARBA00022676"/>
    </source>
</evidence>
<evidence type="ECO:0000313" key="5">
    <source>
        <dbReference type="EMBL" id="MBW4433660.1"/>
    </source>
</evidence>
<accession>A0A9E3H9T7</accession>
<protein>
    <submittedName>
        <fullName evidence="5">Glycosyltransferase family 61 protein</fullName>
    </submittedName>
</protein>
<sequence>MKNRNNFQRNYIIDTVSTLRSQLKYQLKVNLLSQPFARGVIQLCIDNVDRYFGNDKEIKIYKLVNQEKISIQEAKFIEGDFLRVITPFQDEIEAVVIDTSKNGFCFCNNHIFDENLNVIYEKDIHFYELPIYGCELSANFTKLQGTVAYLSNATPKNYGHWFIYTLPMLEVYWRFIDKQEIDYYYVGEITNFKIETLAALGINKEKIVDFPCKADRAITCVINRKVQNGGHQYPTSLAYWLARNIFLPKKNYSNNKYPKRLYVKRGQVDHREVINDHEVIEYLESIGFEALTMDGRTTKEEAEIFYSADVIISVCGSALTNLLFIREGITVIEIFPFGYLDGHFYALANYSQANYFYIIGEKIAHNSTIPHLSNLKVNINKLKKICKLANLV</sequence>
<dbReference type="EMBL" id="JAHHHW010000109">
    <property type="protein sequence ID" value="MBW4433660.1"/>
    <property type="molecule type" value="Genomic_DNA"/>
</dbReference>
<feature type="domain" description="Glycosyltransferase 61 catalytic" evidence="4">
    <location>
        <begin position="158"/>
        <end position="332"/>
    </location>
</feature>
<dbReference type="Pfam" id="PF04577">
    <property type="entry name" value="Glyco_transf_61"/>
    <property type="match status" value="1"/>
</dbReference>
<evidence type="ECO:0000313" key="6">
    <source>
        <dbReference type="Proteomes" id="UP000813215"/>
    </source>
</evidence>
<dbReference type="InterPro" id="IPR049625">
    <property type="entry name" value="Glyco_transf_61_cat"/>
</dbReference>